<evidence type="ECO:0000256" key="3">
    <source>
        <dbReference type="ARBA" id="ARBA00022898"/>
    </source>
</evidence>
<reference evidence="7 8" key="1">
    <citation type="submission" date="2019-08" db="EMBL/GenBank/DDBJ databases">
        <title>In-depth cultivation of the pig gut microbiome towards novel bacterial diversity and tailored functional studies.</title>
        <authorList>
            <person name="Wylensek D."/>
            <person name="Hitch T.C.A."/>
            <person name="Clavel T."/>
        </authorList>
    </citation>
    <scope>NUCLEOTIDE SEQUENCE [LARGE SCALE GENOMIC DNA]</scope>
    <source>
        <strain evidence="7 8">Med78-601-WT-4W-RMD-3</strain>
    </source>
</reference>
<evidence type="ECO:0000256" key="5">
    <source>
        <dbReference type="PIRSR" id="PIRSR006278-2"/>
    </source>
</evidence>
<organism evidence="7 8">
    <name type="scientific">Anaerosalibacter bizertensis</name>
    <dbReference type="NCBI Taxonomy" id="932217"/>
    <lineage>
        <taxon>Bacteria</taxon>
        <taxon>Bacillati</taxon>
        <taxon>Bacillota</taxon>
        <taxon>Tissierellia</taxon>
        <taxon>Tissierellales</taxon>
        <taxon>Sporanaerobacteraceae</taxon>
        <taxon>Anaerosalibacter</taxon>
    </lineage>
</organism>
<name>A0A844FJU2_9FIRM</name>
<evidence type="ECO:0000259" key="6">
    <source>
        <dbReference type="Pfam" id="PF00291"/>
    </source>
</evidence>
<dbReference type="InterPro" id="IPR036052">
    <property type="entry name" value="TrpB-like_PALP_sf"/>
</dbReference>
<comment type="caution">
    <text evidence="7">The sequence shown here is derived from an EMBL/GenBank/DDBJ whole genome shotgun (WGS) entry which is preliminary data.</text>
</comment>
<evidence type="ECO:0000256" key="4">
    <source>
        <dbReference type="PIRSR" id="PIRSR006278-1"/>
    </source>
</evidence>
<dbReference type="GO" id="GO:0019148">
    <property type="term" value="F:D-cysteine desulfhydrase activity"/>
    <property type="evidence" value="ECO:0007669"/>
    <property type="project" value="TreeGrafter"/>
</dbReference>
<dbReference type="Pfam" id="PF00291">
    <property type="entry name" value="PALP"/>
    <property type="match status" value="1"/>
</dbReference>
<dbReference type="EMBL" id="VULR01000023">
    <property type="protein sequence ID" value="MSS44354.1"/>
    <property type="molecule type" value="Genomic_DNA"/>
</dbReference>
<keyword evidence="3 5" id="KW-0663">Pyridoxal phosphate</keyword>
<comment type="similarity">
    <text evidence="2">Belongs to the ACC deaminase/D-cysteine desulfhydrase family.</text>
</comment>
<accession>A0A844FJU2</accession>
<evidence type="ECO:0000256" key="2">
    <source>
        <dbReference type="ARBA" id="ARBA00008639"/>
    </source>
</evidence>
<sequence>MGDWKETLAVNRKEFIFRNTPLYKLDSFKTNNIYIKRDDMTDPVCGGNKARKLQYFIEEILNNGHNYIVTYGSKESNHCRITAAFASKYNIPCTLILAKPERNMEISYNGNYFLYDLLDADIIWSEVDNVSSIIDETMEKLGLEGYNPYFIPGGGHGPIGTHGYVKAYEEIENQRKDLNIDFDYIFLASGTGTTQAGLVIGNKLYENKEKIIGISVARKEERGKKVIYDSVCEYIKAKNIPLDISEDDIIFLDSYIGEGYGDIYGNVLDTIKNVAKTEGVLLDPIYTGKAFYGMLSYLENKNLKGKNVLFIHSGGLPLVFNYTYKFKDNK</sequence>
<feature type="active site" description="Nucleophile" evidence="4">
    <location>
        <position position="76"/>
    </location>
</feature>
<comment type="cofactor">
    <cofactor evidence="1">
        <name>pyridoxal 5'-phosphate</name>
        <dbReference type="ChEBI" id="CHEBI:597326"/>
    </cofactor>
</comment>
<evidence type="ECO:0000256" key="1">
    <source>
        <dbReference type="ARBA" id="ARBA00001933"/>
    </source>
</evidence>
<dbReference type="PIRSF" id="PIRSF006278">
    <property type="entry name" value="ACCD_DCysDesulf"/>
    <property type="match status" value="1"/>
</dbReference>
<dbReference type="Gene3D" id="3.40.50.1100">
    <property type="match status" value="2"/>
</dbReference>
<evidence type="ECO:0000313" key="7">
    <source>
        <dbReference type="EMBL" id="MSS44354.1"/>
    </source>
</evidence>
<dbReference type="InterPro" id="IPR001926">
    <property type="entry name" value="TrpB-like_PALP"/>
</dbReference>
<dbReference type="InterPro" id="IPR027278">
    <property type="entry name" value="ACCD_DCysDesulf"/>
</dbReference>
<dbReference type="AlphaFoldDB" id="A0A844FJU2"/>
<dbReference type="Proteomes" id="UP000462760">
    <property type="component" value="Unassembled WGS sequence"/>
</dbReference>
<gene>
    <name evidence="7" type="ORF">FYJ27_11650</name>
</gene>
<proteinExistence type="inferred from homology"/>
<dbReference type="PANTHER" id="PTHR43780">
    <property type="entry name" value="1-AMINOCYCLOPROPANE-1-CARBOXYLATE DEAMINASE-RELATED"/>
    <property type="match status" value="1"/>
</dbReference>
<dbReference type="GO" id="GO:1901605">
    <property type="term" value="P:alpha-amino acid metabolic process"/>
    <property type="evidence" value="ECO:0007669"/>
    <property type="project" value="UniProtKB-ARBA"/>
</dbReference>
<dbReference type="PANTHER" id="PTHR43780:SF2">
    <property type="entry name" value="1-AMINOCYCLOPROPANE-1-CARBOXYLATE DEAMINASE-RELATED"/>
    <property type="match status" value="1"/>
</dbReference>
<protein>
    <submittedName>
        <fullName evidence="7">Pyridoxal-phosphate dependent enzyme</fullName>
    </submittedName>
</protein>
<feature type="domain" description="Tryptophan synthase beta chain-like PALP" evidence="6">
    <location>
        <begin position="17"/>
        <end position="314"/>
    </location>
</feature>
<dbReference type="SUPFAM" id="SSF53686">
    <property type="entry name" value="Tryptophan synthase beta subunit-like PLP-dependent enzymes"/>
    <property type="match status" value="1"/>
</dbReference>
<feature type="modified residue" description="N6-(pyridoxal phosphate)lysine" evidence="5">
    <location>
        <position position="49"/>
    </location>
</feature>
<evidence type="ECO:0000313" key="8">
    <source>
        <dbReference type="Proteomes" id="UP000462760"/>
    </source>
</evidence>